<evidence type="ECO:0000256" key="6">
    <source>
        <dbReference type="ARBA" id="ARBA00052558"/>
    </source>
</evidence>
<keyword evidence="2" id="KW-0227">DNA damage</keyword>
<keyword evidence="5" id="KW-0234">DNA repair</keyword>
<gene>
    <name evidence="10" type="ORF">QJT80_05970</name>
</gene>
<keyword evidence="3 10" id="KW-0378">Hydrolase</keyword>
<evidence type="ECO:0000256" key="2">
    <source>
        <dbReference type="ARBA" id="ARBA00022763"/>
    </source>
</evidence>
<evidence type="ECO:0000256" key="3">
    <source>
        <dbReference type="ARBA" id="ARBA00022801"/>
    </source>
</evidence>
<evidence type="ECO:0000256" key="8">
    <source>
        <dbReference type="ARBA" id="ARBA00066766"/>
    </source>
</evidence>
<evidence type="ECO:0000256" key="4">
    <source>
        <dbReference type="ARBA" id="ARBA00022833"/>
    </source>
</evidence>
<feature type="binding site" evidence="9">
    <location>
        <position position="24"/>
    </location>
    <ligand>
        <name>Zn(2+)</name>
        <dbReference type="ChEBI" id="CHEBI:29105"/>
    </ligand>
</feature>
<dbReference type="Pfam" id="PF03352">
    <property type="entry name" value="Adenine_glyco"/>
    <property type="match status" value="1"/>
</dbReference>
<sequence length="199" mass="23034">MSSSPEPCRCPWLNLSKPDYVAYHDQEWGVPIHDDQQLFEYLVLESAQAGLSWYTILQKREGYRQAFDQFNAEKIANYDQTKVESLMQNPNIIRNRLKILATITNAQQFLKVKQDYASFDQFIWQFVNHKIKHNQFSSLADYPARTAESDAMSLALKKRGFKFMGSTTCYAFMQAVGMVNDHAIDCFRHKVLLNNASTT</sequence>
<feature type="binding site" evidence="9">
    <location>
        <position position="186"/>
    </location>
    <ligand>
        <name>Zn(2+)</name>
        <dbReference type="ChEBI" id="CHEBI:29105"/>
    </ligand>
</feature>
<dbReference type="AlphaFoldDB" id="A0AA95KFU7"/>
<reference evidence="10" key="2">
    <citation type="submission" date="2023-04" db="EMBL/GenBank/DDBJ databases">
        <authorList>
            <person name="Beletskiy A.V."/>
            <person name="Mardanov A.V."/>
            <person name="Ravin N.V."/>
        </authorList>
    </citation>
    <scope>NUCLEOTIDE SEQUENCE</scope>
    <source>
        <strain evidence="10">GKL-01</strain>
    </source>
</reference>
<dbReference type="SUPFAM" id="SSF48150">
    <property type="entry name" value="DNA-glycosylase"/>
    <property type="match status" value="1"/>
</dbReference>
<evidence type="ECO:0000256" key="9">
    <source>
        <dbReference type="PIRSR" id="PIRSR605019-1"/>
    </source>
</evidence>
<dbReference type="KEGG" id="tdu:QJT80_05970"/>
<dbReference type="PANTHER" id="PTHR30037">
    <property type="entry name" value="DNA-3-METHYLADENINE GLYCOSYLASE 1"/>
    <property type="match status" value="1"/>
</dbReference>
<dbReference type="EC" id="3.2.2.20" evidence="8"/>
<keyword evidence="1 9" id="KW-0479">Metal-binding</keyword>
<dbReference type="InterPro" id="IPR011257">
    <property type="entry name" value="DNA_glycosylase"/>
</dbReference>
<evidence type="ECO:0000313" key="10">
    <source>
        <dbReference type="EMBL" id="WGZ92024.1"/>
    </source>
</evidence>
<dbReference type="InterPro" id="IPR052891">
    <property type="entry name" value="DNA-3mA_glycosylase"/>
</dbReference>
<keyword evidence="10" id="KW-0326">Glycosidase</keyword>
<dbReference type="Proteomes" id="UP001300672">
    <property type="component" value="Chromosome"/>
</dbReference>
<dbReference type="EMBL" id="CP124755">
    <property type="protein sequence ID" value="WGZ92024.1"/>
    <property type="molecule type" value="Genomic_DNA"/>
</dbReference>
<dbReference type="GO" id="GO:0008725">
    <property type="term" value="F:DNA-3-methyladenine glycosylase activity"/>
    <property type="evidence" value="ECO:0007669"/>
    <property type="project" value="UniProtKB-EC"/>
</dbReference>
<evidence type="ECO:0000256" key="5">
    <source>
        <dbReference type="ARBA" id="ARBA00023204"/>
    </source>
</evidence>
<comment type="catalytic activity">
    <reaction evidence="6">
        <text>Hydrolysis of alkylated DNA, releasing 3-methyladenine.</text>
        <dbReference type="EC" id="3.2.2.20"/>
    </reaction>
</comment>
<dbReference type="Gene3D" id="1.10.340.30">
    <property type="entry name" value="Hypothetical protein, domain 2"/>
    <property type="match status" value="1"/>
</dbReference>
<accession>A0AA95KFU7</accession>
<proteinExistence type="predicted"/>
<feature type="binding site" evidence="9">
    <location>
        <position position="10"/>
    </location>
    <ligand>
        <name>Zn(2+)</name>
        <dbReference type="ChEBI" id="CHEBI:29105"/>
    </ligand>
</feature>
<evidence type="ECO:0000256" key="7">
    <source>
        <dbReference type="ARBA" id="ARBA00057608"/>
    </source>
</evidence>
<protein>
    <recommendedName>
        <fullName evidence="8">DNA-3-methyladenine glycosylase I</fullName>
        <ecNumber evidence="8">3.2.2.20</ecNumber>
    </recommendedName>
</protein>
<comment type="function">
    <text evidence="7">Hydrolysis of the deoxyribose N-glycosidic bond to excise 3-methyladenine from the damaged DNA polymer formed by alkylation lesions.</text>
</comment>
<dbReference type="FunFam" id="1.10.340.30:FF:000009">
    <property type="entry name" value="DNA-3-methyladenine glycosylase I"/>
    <property type="match status" value="1"/>
</dbReference>
<dbReference type="PANTHER" id="PTHR30037:SF4">
    <property type="entry name" value="DNA-3-METHYLADENINE GLYCOSYLASE I"/>
    <property type="match status" value="1"/>
</dbReference>
<dbReference type="InterPro" id="IPR005019">
    <property type="entry name" value="Adenine_glyco"/>
</dbReference>
<name>A0AA95KFU7_9GAMM</name>
<evidence type="ECO:0000256" key="1">
    <source>
        <dbReference type="ARBA" id="ARBA00022723"/>
    </source>
</evidence>
<dbReference type="GO" id="GO:0006284">
    <property type="term" value="P:base-excision repair"/>
    <property type="evidence" value="ECO:0007669"/>
    <property type="project" value="InterPro"/>
</dbReference>
<keyword evidence="4 9" id="KW-0862">Zinc</keyword>
<reference evidence="10" key="1">
    <citation type="journal article" date="2023" name="Int. J. Mol. Sci.">
        <title>Metagenomics Revealed a New Genus 'Candidatus Thiocaldithrix dubininis' gen. nov., sp. nov. and a New Species 'Candidatus Thiothrix putei' sp. nov. in the Family Thiotrichaceae, Some Members of Which Have Traits of Both Na+- and H+-Motive Energetics.</title>
        <authorList>
            <person name="Ravin N.V."/>
            <person name="Muntyan M.S."/>
            <person name="Smolyakov D.D."/>
            <person name="Rudenko T.S."/>
            <person name="Beletsky A.V."/>
            <person name="Mardanov A.V."/>
            <person name="Grabovich M.Y."/>
        </authorList>
    </citation>
    <scope>NUCLEOTIDE SEQUENCE</scope>
    <source>
        <strain evidence="10">GKL-01</strain>
    </source>
</reference>
<organism evidence="10">
    <name type="scientific">Candidatus Thiocaldithrix dubininis</name>
    <dbReference type="NCBI Taxonomy" id="3080823"/>
    <lineage>
        <taxon>Bacteria</taxon>
        <taxon>Pseudomonadati</taxon>
        <taxon>Pseudomonadota</taxon>
        <taxon>Gammaproteobacteria</taxon>
        <taxon>Thiotrichales</taxon>
        <taxon>Thiotrichaceae</taxon>
        <taxon>Candidatus Thiocaldithrix</taxon>
    </lineage>
</organism>
<feature type="binding site" evidence="9">
    <location>
        <position position="182"/>
    </location>
    <ligand>
        <name>Zn(2+)</name>
        <dbReference type="ChEBI" id="CHEBI:29105"/>
    </ligand>
</feature>
<dbReference type="GO" id="GO:0046872">
    <property type="term" value="F:metal ion binding"/>
    <property type="evidence" value="ECO:0007669"/>
    <property type="project" value="UniProtKB-KW"/>
</dbReference>